<accession>A0A1V4BU79</accession>
<dbReference type="Proteomes" id="UP000189835">
    <property type="component" value="Unassembled WGS sequence"/>
</dbReference>
<dbReference type="InterPro" id="IPR041705">
    <property type="entry name" value="PIN_Sll0205"/>
</dbReference>
<evidence type="ECO:0000259" key="1">
    <source>
        <dbReference type="Pfam" id="PF01850"/>
    </source>
</evidence>
<dbReference type="PANTHER" id="PTHR36173">
    <property type="entry name" value="RIBONUCLEASE VAPC16-RELATED"/>
    <property type="match status" value="1"/>
</dbReference>
<dbReference type="AlphaFoldDB" id="A0A1V4BU79"/>
<gene>
    <name evidence="2" type="ORF">B1L04_19050</name>
</gene>
<organism evidence="2 3">
    <name type="scientific">Microcystis aeruginosa KW</name>
    <dbReference type="NCBI Taxonomy" id="1960155"/>
    <lineage>
        <taxon>Bacteria</taxon>
        <taxon>Bacillati</taxon>
        <taxon>Cyanobacteriota</taxon>
        <taxon>Cyanophyceae</taxon>
        <taxon>Oscillatoriophycideae</taxon>
        <taxon>Chroococcales</taxon>
        <taxon>Microcystaceae</taxon>
        <taxon>Microcystis</taxon>
    </lineage>
</organism>
<evidence type="ECO:0000313" key="3">
    <source>
        <dbReference type="Proteomes" id="UP000189835"/>
    </source>
</evidence>
<sequence length="128" mass="15113">MQLLLDTHSFIWWSINSEKLSLTGQDLLFDRNNRLFLSVASVWEMQIKLQLGKLQLNPSLQELIKNQITINNLEILSIDLAHIWTLATLIHYHKDPFDRLLISQSITEIMPILSVDEIFDRYPVQRIW</sequence>
<protein>
    <submittedName>
        <fullName evidence="2">Twitching motility protein PilT</fullName>
    </submittedName>
</protein>
<comment type="caution">
    <text evidence="2">The sequence shown here is derived from an EMBL/GenBank/DDBJ whole genome shotgun (WGS) entry which is preliminary data.</text>
</comment>
<evidence type="ECO:0000313" key="2">
    <source>
        <dbReference type="EMBL" id="OPF17958.1"/>
    </source>
</evidence>
<name>A0A1V4BU79_MICAE</name>
<dbReference type="EMBL" id="MVGR01000004">
    <property type="protein sequence ID" value="OPF17958.1"/>
    <property type="molecule type" value="Genomic_DNA"/>
</dbReference>
<dbReference type="RefSeq" id="WP_079208957.1">
    <property type="nucleotide sequence ID" value="NZ_MVGR01000004.1"/>
</dbReference>
<dbReference type="CDD" id="cd09872">
    <property type="entry name" value="PIN_Sll0205-like"/>
    <property type="match status" value="1"/>
</dbReference>
<feature type="domain" description="PIN" evidence="1">
    <location>
        <begin position="4"/>
        <end position="123"/>
    </location>
</feature>
<dbReference type="InterPro" id="IPR002716">
    <property type="entry name" value="PIN_dom"/>
</dbReference>
<proteinExistence type="predicted"/>
<dbReference type="PANTHER" id="PTHR36173:SF2">
    <property type="entry name" value="RIBONUCLEASE VAPC16"/>
    <property type="match status" value="1"/>
</dbReference>
<reference evidence="2 3" key="1">
    <citation type="submission" date="2017-02" db="EMBL/GenBank/DDBJ databases">
        <title>Genome sequence of Microcystis aeruginosa KW.</title>
        <authorList>
            <person name="Oh H.-M."/>
            <person name="Ahn C.-Y."/>
            <person name="Jeong H."/>
            <person name="Srivastava A."/>
            <person name="Lee H.-G."/>
            <person name="Kang S.-R."/>
        </authorList>
    </citation>
    <scope>NUCLEOTIDE SEQUENCE [LARGE SCALE GENOMIC DNA]</scope>
    <source>
        <strain evidence="2 3">KW</strain>
    </source>
</reference>
<dbReference type="SUPFAM" id="SSF88723">
    <property type="entry name" value="PIN domain-like"/>
    <property type="match status" value="1"/>
</dbReference>
<dbReference type="Pfam" id="PF01850">
    <property type="entry name" value="PIN"/>
    <property type="match status" value="1"/>
</dbReference>
<dbReference type="Gene3D" id="3.40.50.1010">
    <property type="entry name" value="5'-nuclease"/>
    <property type="match status" value="1"/>
</dbReference>
<dbReference type="InterPro" id="IPR052919">
    <property type="entry name" value="TA_system_RNase"/>
</dbReference>
<dbReference type="InterPro" id="IPR029060">
    <property type="entry name" value="PIN-like_dom_sf"/>
</dbReference>